<protein>
    <submittedName>
        <fullName evidence="1">13265_t:CDS:1</fullName>
    </submittedName>
</protein>
<comment type="caution">
    <text evidence="1">The sequence shown here is derived from an EMBL/GenBank/DDBJ whole genome shotgun (WGS) entry which is preliminary data.</text>
</comment>
<accession>A0A9N9N7J3</accession>
<reference evidence="1" key="1">
    <citation type="submission" date="2021-06" db="EMBL/GenBank/DDBJ databases">
        <authorList>
            <person name="Kallberg Y."/>
            <person name="Tangrot J."/>
            <person name="Rosling A."/>
        </authorList>
    </citation>
    <scope>NUCLEOTIDE SEQUENCE</scope>
    <source>
        <strain evidence="1">87-6 pot B 2015</strain>
    </source>
</reference>
<keyword evidence="2" id="KW-1185">Reference proteome</keyword>
<dbReference type="Gene3D" id="1.10.10.60">
    <property type="entry name" value="Homeodomain-like"/>
    <property type="match status" value="1"/>
</dbReference>
<dbReference type="AlphaFoldDB" id="A0A9N9N7J3"/>
<organism evidence="1 2">
    <name type="scientific">Funneliformis mosseae</name>
    <name type="common">Endomycorrhizal fungus</name>
    <name type="synonym">Glomus mosseae</name>
    <dbReference type="NCBI Taxonomy" id="27381"/>
    <lineage>
        <taxon>Eukaryota</taxon>
        <taxon>Fungi</taxon>
        <taxon>Fungi incertae sedis</taxon>
        <taxon>Mucoromycota</taxon>
        <taxon>Glomeromycotina</taxon>
        <taxon>Glomeromycetes</taxon>
        <taxon>Glomerales</taxon>
        <taxon>Glomeraceae</taxon>
        <taxon>Funneliformis</taxon>
    </lineage>
</organism>
<evidence type="ECO:0000313" key="1">
    <source>
        <dbReference type="EMBL" id="CAG8708013.1"/>
    </source>
</evidence>
<gene>
    <name evidence="1" type="ORF">FMOSSE_LOCUS14141</name>
</gene>
<proteinExistence type="predicted"/>
<feature type="non-terminal residue" evidence="1">
    <location>
        <position position="53"/>
    </location>
</feature>
<sequence>MQAFSANQTITGDVLKAKACIFAQLLNIEKFSASDDDEKAKLQNIISEYELEN</sequence>
<name>A0A9N9N7J3_FUNMO</name>
<evidence type="ECO:0000313" key="2">
    <source>
        <dbReference type="Proteomes" id="UP000789375"/>
    </source>
</evidence>
<dbReference type="Proteomes" id="UP000789375">
    <property type="component" value="Unassembled WGS sequence"/>
</dbReference>
<dbReference type="EMBL" id="CAJVPP010009983">
    <property type="protein sequence ID" value="CAG8708013.1"/>
    <property type="molecule type" value="Genomic_DNA"/>
</dbReference>